<organism evidence="2 3">
    <name type="scientific">Lupinus luteus</name>
    <name type="common">European yellow lupine</name>
    <dbReference type="NCBI Taxonomy" id="3873"/>
    <lineage>
        <taxon>Eukaryota</taxon>
        <taxon>Viridiplantae</taxon>
        <taxon>Streptophyta</taxon>
        <taxon>Embryophyta</taxon>
        <taxon>Tracheophyta</taxon>
        <taxon>Spermatophyta</taxon>
        <taxon>Magnoliopsida</taxon>
        <taxon>eudicotyledons</taxon>
        <taxon>Gunneridae</taxon>
        <taxon>Pentapetalae</taxon>
        <taxon>rosids</taxon>
        <taxon>fabids</taxon>
        <taxon>Fabales</taxon>
        <taxon>Fabaceae</taxon>
        <taxon>Papilionoideae</taxon>
        <taxon>50 kb inversion clade</taxon>
        <taxon>genistoids sensu lato</taxon>
        <taxon>core genistoids</taxon>
        <taxon>Genisteae</taxon>
        <taxon>Lupinus</taxon>
    </lineage>
</organism>
<dbReference type="Pfam" id="PF17921">
    <property type="entry name" value="Integrase_H2C2"/>
    <property type="match status" value="1"/>
</dbReference>
<proteinExistence type="predicted"/>
<dbReference type="EMBL" id="CAXHTB010000021">
    <property type="protein sequence ID" value="CAL0328507.1"/>
    <property type="molecule type" value="Genomic_DNA"/>
</dbReference>
<feature type="domain" description="Integrase zinc-binding" evidence="1">
    <location>
        <begin position="88"/>
        <end position="134"/>
    </location>
</feature>
<reference evidence="2 3" key="1">
    <citation type="submission" date="2024-03" db="EMBL/GenBank/DDBJ databases">
        <authorList>
            <person name="Martinez-Hernandez J."/>
        </authorList>
    </citation>
    <scope>NUCLEOTIDE SEQUENCE [LARGE SCALE GENOMIC DNA]</scope>
</reference>
<dbReference type="Gene3D" id="1.10.340.70">
    <property type="match status" value="1"/>
</dbReference>
<keyword evidence="3" id="KW-1185">Reference proteome</keyword>
<evidence type="ECO:0000313" key="2">
    <source>
        <dbReference type="EMBL" id="CAL0328507.1"/>
    </source>
</evidence>
<dbReference type="InterPro" id="IPR041588">
    <property type="entry name" value="Integrase_H2C2"/>
</dbReference>
<comment type="caution">
    <text evidence="2">The sequence shown here is derived from an EMBL/GenBank/DDBJ whole genome shotgun (WGS) entry which is preliminary data.</text>
</comment>
<evidence type="ECO:0000313" key="3">
    <source>
        <dbReference type="Proteomes" id="UP001497480"/>
    </source>
</evidence>
<accession>A0AAV1Y3F0</accession>
<gene>
    <name evidence="2" type="ORF">LLUT_LOCUS29567</name>
</gene>
<name>A0AAV1Y3F0_LUPLU</name>
<sequence length="134" mass="15990">MRSFTNLGEKTKLLVLYLDVIRLNQSHSGLQFQPCALSSQIFAQQKRANNYYKNCYKHLQKTLTNKNWFFYYKCWLYIPVEIRLCVILLAEYHSTPTARHSSRLKPTMARLTASFFWPVQYKEANEFIKYCLIC</sequence>
<protein>
    <recommendedName>
        <fullName evidence="1">Integrase zinc-binding domain-containing protein</fullName>
    </recommendedName>
</protein>
<evidence type="ECO:0000259" key="1">
    <source>
        <dbReference type="Pfam" id="PF17921"/>
    </source>
</evidence>
<dbReference type="AlphaFoldDB" id="A0AAV1Y3F0"/>
<dbReference type="Proteomes" id="UP001497480">
    <property type="component" value="Unassembled WGS sequence"/>
</dbReference>